<evidence type="ECO:0000313" key="5">
    <source>
        <dbReference type="Proteomes" id="UP000282985"/>
    </source>
</evidence>
<dbReference type="Gene3D" id="3.40.50.2300">
    <property type="match status" value="1"/>
</dbReference>
<evidence type="ECO:0000259" key="3">
    <source>
        <dbReference type="PROSITE" id="PS50110"/>
    </source>
</evidence>
<evidence type="ECO:0000313" key="4">
    <source>
        <dbReference type="EMBL" id="RUT79475.1"/>
    </source>
</evidence>
<dbReference type="InterPro" id="IPR001789">
    <property type="entry name" value="Sig_transdc_resp-reg_receiver"/>
</dbReference>
<name>A0A434AY50_9BACT</name>
<dbReference type="PANTHER" id="PTHR45339:SF5">
    <property type="entry name" value="HISTIDINE KINASE"/>
    <property type="match status" value="1"/>
</dbReference>
<dbReference type="AlphaFoldDB" id="A0A434AY50"/>
<gene>
    <name evidence="4" type="ORF">DLK05_04440</name>
</gene>
<evidence type="ECO:0000256" key="2">
    <source>
        <dbReference type="PROSITE-ProRule" id="PRU00169"/>
    </source>
</evidence>
<dbReference type="InterPro" id="IPR011006">
    <property type="entry name" value="CheY-like_superfamily"/>
</dbReference>
<comment type="caution">
    <text evidence="4">The sequence shown here is derived from an EMBL/GenBank/DDBJ whole genome shotgun (WGS) entry which is preliminary data.</text>
</comment>
<dbReference type="CDD" id="cd17546">
    <property type="entry name" value="REC_hyHK_CKI1_RcsC-like"/>
    <property type="match status" value="1"/>
</dbReference>
<keyword evidence="5" id="KW-1185">Reference proteome</keyword>
<evidence type="ECO:0000256" key="1">
    <source>
        <dbReference type="ARBA" id="ARBA00022553"/>
    </source>
</evidence>
<dbReference type="OrthoDB" id="9796457at2"/>
<organism evidence="4 5">
    <name type="scientific">Ancylomarina longa</name>
    <dbReference type="NCBI Taxonomy" id="2487017"/>
    <lineage>
        <taxon>Bacteria</taxon>
        <taxon>Pseudomonadati</taxon>
        <taxon>Bacteroidota</taxon>
        <taxon>Bacteroidia</taxon>
        <taxon>Marinilabiliales</taxon>
        <taxon>Marinifilaceae</taxon>
        <taxon>Ancylomarina</taxon>
    </lineage>
</organism>
<dbReference type="Proteomes" id="UP000282985">
    <property type="component" value="Unassembled WGS sequence"/>
</dbReference>
<dbReference type="SUPFAM" id="SSF52172">
    <property type="entry name" value="CheY-like"/>
    <property type="match status" value="1"/>
</dbReference>
<keyword evidence="1 2" id="KW-0597">Phosphoprotein</keyword>
<feature type="modified residue" description="4-aspartylphosphate" evidence="2">
    <location>
        <position position="104"/>
    </location>
</feature>
<feature type="domain" description="Response regulatory" evidence="3">
    <location>
        <begin position="55"/>
        <end position="175"/>
    </location>
</feature>
<dbReference type="Pfam" id="PF00072">
    <property type="entry name" value="Response_reg"/>
    <property type="match status" value="1"/>
</dbReference>
<dbReference type="PROSITE" id="PS50110">
    <property type="entry name" value="RESPONSE_REGULATORY"/>
    <property type="match status" value="1"/>
</dbReference>
<dbReference type="GO" id="GO:0000160">
    <property type="term" value="P:phosphorelay signal transduction system"/>
    <property type="evidence" value="ECO:0007669"/>
    <property type="project" value="InterPro"/>
</dbReference>
<dbReference type="SMART" id="SM00448">
    <property type="entry name" value="REC"/>
    <property type="match status" value="1"/>
</dbReference>
<protein>
    <submittedName>
        <fullName evidence="4">Response regulator</fullName>
    </submittedName>
</protein>
<reference evidence="4 5" key="1">
    <citation type="submission" date="2018-11" db="EMBL/GenBank/DDBJ databases">
        <title>Parancylomarina longa gen. nov., sp. nov., isolated from sediments of southern Okinawa.</title>
        <authorList>
            <person name="Fu T."/>
        </authorList>
    </citation>
    <scope>NUCLEOTIDE SEQUENCE [LARGE SCALE GENOMIC DNA]</scope>
    <source>
        <strain evidence="4 5">T3-2 S1-C</strain>
    </source>
</reference>
<dbReference type="PANTHER" id="PTHR45339">
    <property type="entry name" value="HYBRID SIGNAL TRANSDUCTION HISTIDINE KINASE J"/>
    <property type="match status" value="1"/>
</dbReference>
<accession>A0A434AY50</accession>
<sequence length="175" mass="20259">MEFKMEKTTNKKLADLLEQIGIETRKKIYWEENIDSTQIVRTHPNKTDIAIENAKILLVEDQPSNRKTLEVYLKHKVALVDIAENGKEALELFAENSYDIILMDLQMPIMGGIEASLRIRKLEEERGTKRPVPIIAFTANYYSDDKEISIEIGMDAYLSKPFQCKTLYDLVQDYL</sequence>
<proteinExistence type="predicted"/>
<dbReference type="EMBL" id="RJJX01000003">
    <property type="protein sequence ID" value="RUT79475.1"/>
    <property type="molecule type" value="Genomic_DNA"/>
</dbReference>